<keyword evidence="2" id="KW-1185">Reference proteome</keyword>
<evidence type="ECO:0000313" key="1">
    <source>
        <dbReference type="EMBL" id="KAH3698562.1"/>
    </source>
</evidence>
<evidence type="ECO:0000313" key="2">
    <source>
        <dbReference type="Proteomes" id="UP000828390"/>
    </source>
</evidence>
<protein>
    <submittedName>
        <fullName evidence="1">Uncharacterized protein</fullName>
    </submittedName>
</protein>
<proteinExistence type="predicted"/>
<accession>A0A9D3YEX2</accession>
<reference evidence="1" key="1">
    <citation type="journal article" date="2019" name="bioRxiv">
        <title>The Genome of the Zebra Mussel, Dreissena polymorpha: A Resource for Invasive Species Research.</title>
        <authorList>
            <person name="McCartney M.A."/>
            <person name="Auch B."/>
            <person name="Kono T."/>
            <person name="Mallez S."/>
            <person name="Zhang Y."/>
            <person name="Obille A."/>
            <person name="Becker A."/>
            <person name="Abrahante J.E."/>
            <person name="Garbe J."/>
            <person name="Badalamenti J.P."/>
            <person name="Herman A."/>
            <person name="Mangelson H."/>
            <person name="Liachko I."/>
            <person name="Sullivan S."/>
            <person name="Sone E.D."/>
            <person name="Koren S."/>
            <person name="Silverstein K.A.T."/>
            <person name="Beckman K.B."/>
            <person name="Gohl D.M."/>
        </authorList>
    </citation>
    <scope>NUCLEOTIDE SEQUENCE</scope>
    <source>
        <strain evidence="1">Duluth1</strain>
        <tissue evidence="1">Whole animal</tissue>
    </source>
</reference>
<dbReference type="Proteomes" id="UP000828390">
    <property type="component" value="Unassembled WGS sequence"/>
</dbReference>
<dbReference type="EMBL" id="JAIWYP010000016">
    <property type="protein sequence ID" value="KAH3698562.1"/>
    <property type="molecule type" value="Genomic_DNA"/>
</dbReference>
<sequence length="50" mass="5595">MVKKKAAGGYRRHPPVTLAIGGSHPWQSCIQYERETFQLEPPSDKEDIAA</sequence>
<dbReference type="AlphaFoldDB" id="A0A9D3YEX2"/>
<name>A0A9D3YEX2_DREPO</name>
<gene>
    <name evidence="1" type="ORF">DPMN_086098</name>
</gene>
<organism evidence="1 2">
    <name type="scientific">Dreissena polymorpha</name>
    <name type="common">Zebra mussel</name>
    <name type="synonym">Mytilus polymorpha</name>
    <dbReference type="NCBI Taxonomy" id="45954"/>
    <lineage>
        <taxon>Eukaryota</taxon>
        <taxon>Metazoa</taxon>
        <taxon>Spiralia</taxon>
        <taxon>Lophotrochozoa</taxon>
        <taxon>Mollusca</taxon>
        <taxon>Bivalvia</taxon>
        <taxon>Autobranchia</taxon>
        <taxon>Heteroconchia</taxon>
        <taxon>Euheterodonta</taxon>
        <taxon>Imparidentia</taxon>
        <taxon>Neoheterodontei</taxon>
        <taxon>Myida</taxon>
        <taxon>Dreissenoidea</taxon>
        <taxon>Dreissenidae</taxon>
        <taxon>Dreissena</taxon>
    </lineage>
</organism>
<comment type="caution">
    <text evidence="1">The sequence shown here is derived from an EMBL/GenBank/DDBJ whole genome shotgun (WGS) entry which is preliminary data.</text>
</comment>
<reference evidence="1" key="2">
    <citation type="submission" date="2020-11" db="EMBL/GenBank/DDBJ databases">
        <authorList>
            <person name="McCartney M.A."/>
            <person name="Auch B."/>
            <person name="Kono T."/>
            <person name="Mallez S."/>
            <person name="Becker A."/>
            <person name="Gohl D.M."/>
            <person name="Silverstein K.A.T."/>
            <person name="Koren S."/>
            <person name="Bechman K.B."/>
            <person name="Herman A."/>
            <person name="Abrahante J.E."/>
            <person name="Garbe J."/>
        </authorList>
    </citation>
    <scope>NUCLEOTIDE SEQUENCE</scope>
    <source>
        <strain evidence="1">Duluth1</strain>
        <tissue evidence="1">Whole animal</tissue>
    </source>
</reference>